<dbReference type="PROSITE" id="PS00352">
    <property type="entry name" value="CSD_1"/>
    <property type="match status" value="1"/>
</dbReference>
<protein>
    <submittedName>
        <fullName evidence="4">Cold-shock protein</fullName>
    </submittedName>
</protein>
<gene>
    <name evidence="4" type="ORF">CWS72_11885</name>
</gene>
<dbReference type="Gene3D" id="2.40.50.140">
    <property type="entry name" value="Nucleic acid-binding proteins"/>
    <property type="match status" value="2"/>
</dbReference>
<dbReference type="InterPro" id="IPR002059">
    <property type="entry name" value="CSP_DNA-bd"/>
</dbReference>
<evidence type="ECO:0000256" key="2">
    <source>
        <dbReference type="SAM" id="MobiDB-lite"/>
    </source>
</evidence>
<dbReference type="InterPro" id="IPR019844">
    <property type="entry name" value="CSD_CS"/>
</dbReference>
<dbReference type="OrthoDB" id="9791685at2"/>
<evidence type="ECO:0000313" key="4">
    <source>
        <dbReference type="EMBL" id="PKU24291.1"/>
    </source>
</evidence>
<sequence>MSWQRDRSEHRRRGGGQRRDEFGDFGGGFEPPPAPSSRPRADFNRPTVDQANISATVKWFNATKGFGFVSPTDGSPDAFLHISALERAGVGEVGEGTTVVCDLGPGQRGPQVVTVHSVDVSTAVPRRPSAPREGGFAPRGEPGPTVEGRVKFFSADKGFGFIAVDDGGKDVFVHIRALEKSGLRSLEPDQRVRLTITQGQKGPQAETVAII</sequence>
<accession>A0A2N3PV61</accession>
<dbReference type="SUPFAM" id="SSF50249">
    <property type="entry name" value="Nucleic acid-binding proteins"/>
    <property type="match status" value="2"/>
</dbReference>
<dbReference type="InterPro" id="IPR012340">
    <property type="entry name" value="NA-bd_OB-fold"/>
</dbReference>
<dbReference type="RefSeq" id="WP_101250830.1">
    <property type="nucleotide sequence ID" value="NZ_PIUM01000012.1"/>
</dbReference>
<reference evidence="5" key="1">
    <citation type="submission" date="2017-12" db="EMBL/GenBank/DDBJ databases">
        <title>Draft genome sequence of Telmatospirillum siberiense 26-4b1T, an acidotolerant peatland alphaproteobacterium potentially involved in sulfur cycling.</title>
        <authorList>
            <person name="Hausmann B."/>
            <person name="Pjevac P."/>
            <person name="Schreck K."/>
            <person name="Herbold C.W."/>
            <person name="Daims H."/>
            <person name="Wagner M."/>
            <person name="Pester M."/>
            <person name="Loy A."/>
        </authorList>
    </citation>
    <scope>NUCLEOTIDE SEQUENCE [LARGE SCALE GENOMIC DNA]</scope>
    <source>
        <strain evidence="5">26-4b1</strain>
    </source>
</reference>
<evidence type="ECO:0000313" key="5">
    <source>
        <dbReference type="Proteomes" id="UP000233293"/>
    </source>
</evidence>
<evidence type="ECO:0000259" key="3">
    <source>
        <dbReference type="PROSITE" id="PS51857"/>
    </source>
</evidence>
<comment type="subcellular location">
    <subcellularLocation>
        <location evidence="1">Cytoplasm</location>
    </subcellularLocation>
</comment>
<dbReference type="PANTHER" id="PTHR11544">
    <property type="entry name" value="COLD SHOCK DOMAIN CONTAINING PROTEINS"/>
    <property type="match status" value="1"/>
</dbReference>
<name>A0A2N3PV61_9PROT</name>
<dbReference type="SMART" id="SM00357">
    <property type="entry name" value="CSP"/>
    <property type="match status" value="2"/>
</dbReference>
<dbReference type="GO" id="GO:0003676">
    <property type="term" value="F:nucleic acid binding"/>
    <property type="evidence" value="ECO:0007669"/>
    <property type="project" value="InterPro"/>
</dbReference>
<dbReference type="EMBL" id="PIUM01000012">
    <property type="protein sequence ID" value="PKU24291.1"/>
    <property type="molecule type" value="Genomic_DNA"/>
</dbReference>
<dbReference type="CDD" id="cd04458">
    <property type="entry name" value="CSP_CDS"/>
    <property type="match status" value="2"/>
</dbReference>
<feature type="domain" description="CSD" evidence="3">
    <location>
        <begin position="145"/>
        <end position="210"/>
    </location>
</feature>
<proteinExistence type="predicted"/>
<dbReference type="Proteomes" id="UP000233293">
    <property type="component" value="Unassembled WGS sequence"/>
</dbReference>
<comment type="caution">
    <text evidence="4">The sequence shown here is derived from an EMBL/GenBank/DDBJ whole genome shotgun (WGS) entry which is preliminary data.</text>
</comment>
<feature type="domain" description="CSD" evidence="3">
    <location>
        <begin position="52"/>
        <end position="117"/>
    </location>
</feature>
<dbReference type="PRINTS" id="PR00050">
    <property type="entry name" value="COLDSHOCK"/>
</dbReference>
<feature type="region of interest" description="Disordered" evidence="2">
    <location>
        <begin position="1"/>
        <end position="46"/>
    </location>
</feature>
<dbReference type="PROSITE" id="PS51857">
    <property type="entry name" value="CSD_2"/>
    <property type="match status" value="2"/>
</dbReference>
<dbReference type="InterPro" id="IPR011129">
    <property type="entry name" value="CSD"/>
</dbReference>
<evidence type="ECO:0000256" key="1">
    <source>
        <dbReference type="RuleBase" id="RU000408"/>
    </source>
</evidence>
<keyword evidence="5" id="KW-1185">Reference proteome</keyword>
<dbReference type="AlphaFoldDB" id="A0A2N3PV61"/>
<organism evidence="4 5">
    <name type="scientific">Telmatospirillum siberiense</name>
    <dbReference type="NCBI Taxonomy" id="382514"/>
    <lineage>
        <taxon>Bacteria</taxon>
        <taxon>Pseudomonadati</taxon>
        <taxon>Pseudomonadota</taxon>
        <taxon>Alphaproteobacteria</taxon>
        <taxon>Rhodospirillales</taxon>
        <taxon>Rhodospirillaceae</taxon>
        <taxon>Telmatospirillum</taxon>
    </lineage>
</organism>
<dbReference type="GO" id="GO:0005829">
    <property type="term" value="C:cytosol"/>
    <property type="evidence" value="ECO:0007669"/>
    <property type="project" value="UniProtKB-ARBA"/>
</dbReference>
<feature type="region of interest" description="Disordered" evidence="2">
    <location>
        <begin position="123"/>
        <end position="143"/>
    </location>
</feature>
<dbReference type="Pfam" id="PF00313">
    <property type="entry name" value="CSD"/>
    <property type="match status" value="2"/>
</dbReference>
<dbReference type="InterPro" id="IPR050181">
    <property type="entry name" value="Cold_shock_domain"/>
</dbReference>